<gene>
    <name evidence="1" type="ORF">UFOVP448_38</name>
</gene>
<dbReference type="EMBL" id="LR796422">
    <property type="protein sequence ID" value="CAB4142794.1"/>
    <property type="molecule type" value="Genomic_DNA"/>
</dbReference>
<protein>
    <submittedName>
        <fullName evidence="1">Uncharacterized protein</fullName>
    </submittedName>
</protein>
<reference evidence="1" key="1">
    <citation type="submission" date="2020-04" db="EMBL/GenBank/DDBJ databases">
        <authorList>
            <person name="Chiriac C."/>
            <person name="Salcher M."/>
            <person name="Ghai R."/>
            <person name="Kavagutti S V."/>
        </authorList>
    </citation>
    <scope>NUCLEOTIDE SEQUENCE</scope>
</reference>
<name>A0A6J5M7X1_9CAUD</name>
<organism evidence="1">
    <name type="scientific">uncultured Caudovirales phage</name>
    <dbReference type="NCBI Taxonomy" id="2100421"/>
    <lineage>
        <taxon>Viruses</taxon>
        <taxon>Duplodnaviria</taxon>
        <taxon>Heunggongvirae</taxon>
        <taxon>Uroviricota</taxon>
        <taxon>Caudoviricetes</taxon>
        <taxon>Peduoviridae</taxon>
        <taxon>Maltschvirus</taxon>
        <taxon>Maltschvirus maltsch</taxon>
    </lineage>
</organism>
<evidence type="ECO:0000313" key="1">
    <source>
        <dbReference type="EMBL" id="CAB4142794.1"/>
    </source>
</evidence>
<sequence length="137" mass="15957">MANKQTEPPVIKLFDEVSSFPIAKIDSICIARNQVLISGVHCEVGDNLRIITAQRKVVRLNRVFDPIRTRIRQEAVYRVRYGPASPDYHIFLTHHNIYLDYDTPYPLHYFATDIKTSKTYLMFKGYTPPKEESPSWL</sequence>
<accession>A0A6J5M7X1</accession>
<proteinExistence type="predicted"/>